<comment type="caution">
    <text evidence="4">The sequence shown here is derived from an EMBL/GenBank/DDBJ whole genome shotgun (WGS) entry which is preliminary data.</text>
</comment>
<evidence type="ECO:0000259" key="3">
    <source>
        <dbReference type="Pfam" id="PF00685"/>
    </source>
</evidence>
<evidence type="ECO:0000256" key="2">
    <source>
        <dbReference type="ARBA" id="ARBA00023180"/>
    </source>
</evidence>
<dbReference type="PANTHER" id="PTHR10605:SF56">
    <property type="entry name" value="BIFUNCTIONAL HEPARAN SULFATE N-DEACETYLASE_N-SULFOTRANSFERASE"/>
    <property type="match status" value="1"/>
</dbReference>
<dbReference type="InterPro" id="IPR027417">
    <property type="entry name" value="P-loop_NTPase"/>
</dbReference>
<keyword evidence="5" id="KW-1185">Reference proteome</keyword>
<name>A0AAD7U709_9STRA</name>
<proteinExistence type="predicted"/>
<gene>
    <name evidence="4" type="ORF">CTAYLR_008032</name>
</gene>
<protein>
    <recommendedName>
        <fullName evidence="3">Sulfotransferase domain-containing protein</fullName>
    </recommendedName>
</protein>
<dbReference type="Gene3D" id="3.40.50.300">
    <property type="entry name" value="P-loop containing nucleotide triphosphate hydrolases"/>
    <property type="match status" value="1"/>
</dbReference>
<sequence>MWWLFVVVKVAVCDEVRRCLWIGEVARKTSKQSEEMVCIQGRRPSFAAGSSLRWPNLLGIGTGKSGSTATAEVLHETRRVIVGHGRKCCYGETYFLTTPSELRRGLAAYSEHFRVPETNRTVAYYDKTPRYSSHLLAPYRARAVLTKHLRFVFTTREPLELDASFYLHASNKTLRTVPYFKFVTSRIAVHEQFADCRRRHLEDHGDIYNSSRYDWFETAEIEAKLVKACGLGEGFYHPAQASLMTSLAPRNLRRWTHVFPDENSYLCLANEDLLANPESARAKLLDFVGIPRDTLRRRRRLDVVPRTTAVDRLFALQLDRFYPTRDATWVTSHVDHAQSLLLATIASHLECADLEAVDTFCGFMPPYYERFRCV</sequence>
<keyword evidence="2" id="KW-0325">Glycoprotein</keyword>
<reference evidence="4" key="1">
    <citation type="submission" date="2023-01" db="EMBL/GenBank/DDBJ databases">
        <title>Metagenome sequencing of chrysophaentin producing Chrysophaeum taylorii.</title>
        <authorList>
            <person name="Davison J."/>
            <person name="Bewley C."/>
        </authorList>
    </citation>
    <scope>NUCLEOTIDE SEQUENCE</scope>
    <source>
        <strain evidence="4">NIES-1699</strain>
    </source>
</reference>
<dbReference type="InterPro" id="IPR037359">
    <property type="entry name" value="NST/OST"/>
</dbReference>
<dbReference type="PANTHER" id="PTHR10605">
    <property type="entry name" value="HEPARAN SULFATE SULFOTRANSFERASE"/>
    <property type="match status" value="1"/>
</dbReference>
<dbReference type="Proteomes" id="UP001230188">
    <property type="component" value="Unassembled WGS sequence"/>
</dbReference>
<dbReference type="EMBL" id="JAQMWT010000563">
    <property type="protein sequence ID" value="KAJ8599466.1"/>
    <property type="molecule type" value="Genomic_DNA"/>
</dbReference>
<accession>A0AAD7U709</accession>
<dbReference type="InterPro" id="IPR000863">
    <property type="entry name" value="Sulfotransferase_dom"/>
</dbReference>
<dbReference type="SUPFAM" id="SSF52540">
    <property type="entry name" value="P-loop containing nucleoside triphosphate hydrolases"/>
    <property type="match status" value="1"/>
</dbReference>
<keyword evidence="1" id="KW-0808">Transferase</keyword>
<organism evidence="4 5">
    <name type="scientific">Chrysophaeum taylorii</name>
    <dbReference type="NCBI Taxonomy" id="2483200"/>
    <lineage>
        <taxon>Eukaryota</taxon>
        <taxon>Sar</taxon>
        <taxon>Stramenopiles</taxon>
        <taxon>Ochrophyta</taxon>
        <taxon>Pelagophyceae</taxon>
        <taxon>Pelagomonadales</taxon>
        <taxon>Pelagomonadaceae</taxon>
        <taxon>Chrysophaeum</taxon>
    </lineage>
</organism>
<dbReference type="AlphaFoldDB" id="A0AAD7U709"/>
<evidence type="ECO:0000313" key="5">
    <source>
        <dbReference type="Proteomes" id="UP001230188"/>
    </source>
</evidence>
<feature type="domain" description="Sulfotransferase" evidence="3">
    <location>
        <begin position="60"/>
        <end position="295"/>
    </location>
</feature>
<evidence type="ECO:0000313" key="4">
    <source>
        <dbReference type="EMBL" id="KAJ8599466.1"/>
    </source>
</evidence>
<evidence type="ECO:0000256" key="1">
    <source>
        <dbReference type="ARBA" id="ARBA00022679"/>
    </source>
</evidence>
<dbReference type="Pfam" id="PF00685">
    <property type="entry name" value="Sulfotransfer_1"/>
    <property type="match status" value="1"/>
</dbReference>
<dbReference type="GO" id="GO:0008146">
    <property type="term" value="F:sulfotransferase activity"/>
    <property type="evidence" value="ECO:0007669"/>
    <property type="project" value="InterPro"/>
</dbReference>